<evidence type="ECO:0000259" key="20">
    <source>
        <dbReference type="PROSITE" id="PS50011"/>
    </source>
</evidence>
<evidence type="ECO:0000313" key="22">
    <source>
        <dbReference type="Proteomes" id="UP000092600"/>
    </source>
</evidence>
<dbReference type="PANTHER" id="PTHR45974">
    <property type="entry name" value="RECEPTOR-LIKE PROTEIN 55"/>
    <property type="match status" value="1"/>
</dbReference>
<dbReference type="PROSITE" id="PS00108">
    <property type="entry name" value="PROTEIN_KINASE_ST"/>
    <property type="match status" value="1"/>
</dbReference>
<dbReference type="EC" id="2.7.11.1" evidence="3"/>
<evidence type="ECO:0000256" key="12">
    <source>
        <dbReference type="ARBA" id="ARBA00022840"/>
    </source>
</evidence>
<dbReference type="InterPro" id="IPR001245">
    <property type="entry name" value="Ser-Thr/Tyr_kinase_cat_dom"/>
</dbReference>
<keyword evidence="16" id="KW-0325">Glycoprotein</keyword>
<evidence type="ECO:0000256" key="6">
    <source>
        <dbReference type="ARBA" id="ARBA00022679"/>
    </source>
</evidence>
<evidence type="ECO:0000256" key="2">
    <source>
        <dbReference type="ARBA" id="ARBA00004479"/>
    </source>
</evidence>
<dbReference type="Pfam" id="PF00560">
    <property type="entry name" value="LRR_1"/>
    <property type="match status" value="2"/>
</dbReference>
<dbReference type="FunFam" id="3.80.10.10:FF:000542">
    <property type="entry name" value="Leucine-rich repeat protein kinase family protein"/>
    <property type="match status" value="1"/>
</dbReference>
<evidence type="ECO:0000256" key="8">
    <source>
        <dbReference type="ARBA" id="ARBA00022729"/>
    </source>
</evidence>
<dbReference type="InterPro" id="IPR032675">
    <property type="entry name" value="LRR_dom_sf"/>
</dbReference>
<gene>
    <name evidence="21" type="ORF">ACMD2_08542</name>
</gene>
<feature type="binding site" evidence="17">
    <location>
        <position position="535"/>
    </location>
    <ligand>
        <name>ATP</name>
        <dbReference type="ChEBI" id="CHEBI:30616"/>
    </ligand>
</feature>
<dbReference type="PANTHER" id="PTHR45974:SF266">
    <property type="entry name" value="LEUCINE-RICH REPEAT RECEPTOR PROTEIN KINASE HPCA1"/>
    <property type="match status" value="1"/>
</dbReference>
<dbReference type="Gene3D" id="3.30.200.20">
    <property type="entry name" value="Phosphorylase Kinase, domain 1"/>
    <property type="match status" value="1"/>
</dbReference>
<dbReference type="EMBL" id="LSRQ01005232">
    <property type="protein sequence ID" value="OAY67875.1"/>
    <property type="molecule type" value="Genomic_DNA"/>
</dbReference>
<keyword evidence="14 19" id="KW-0472">Membrane</keyword>
<dbReference type="AlphaFoldDB" id="A0A199UTB1"/>
<feature type="domain" description="Protein kinase" evidence="20">
    <location>
        <begin position="507"/>
        <end position="780"/>
    </location>
</feature>
<comment type="subcellular location">
    <subcellularLocation>
        <location evidence="1">Cell membrane</location>
        <topology evidence="1">Single-pass membrane protein</topology>
    </subcellularLocation>
    <subcellularLocation>
        <location evidence="2">Membrane</location>
        <topology evidence="2">Single-pass type I membrane protein</topology>
    </subcellularLocation>
</comment>
<evidence type="ECO:0000256" key="14">
    <source>
        <dbReference type="ARBA" id="ARBA00023136"/>
    </source>
</evidence>
<dbReference type="Proteomes" id="UP000092600">
    <property type="component" value="Unassembled WGS sequence"/>
</dbReference>
<dbReference type="GO" id="GO:0005524">
    <property type="term" value="F:ATP binding"/>
    <property type="evidence" value="ECO:0007669"/>
    <property type="project" value="UniProtKB-UniRule"/>
</dbReference>
<dbReference type="STRING" id="4615.A0A199UTB1"/>
<dbReference type="GO" id="GO:0004674">
    <property type="term" value="F:protein serine/threonine kinase activity"/>
    <property type="evidence" value="ECO:0007669"/>
    <property type="project" value="UniProtKB-KW"/>
</dbReference>
<dbReference type="SUPFAM" id="SSF52058">
    <property type="entry name" value="L domain-like"/>
    <property type="match status" value="1"/>
</dbReference>
<keyword evidence="6" id="KW-0808">Transferase</keyword>
<evidence type="ECO:0000256" key="4">
    <source>
        <dbReference type="ARBA" id="ARBA00022527"/>
    </source>
</evidence>
<comment type="caution">
    <text evidence="21">The sequence shown here is derived from an EMBL/GenBank/DDBJ whole genome shotgun (WGS) entry which is preliminary data.</text>
</comment>
<dbReference type="InterPro" id="IPR008271">
    <property type="entry name" value="Ser/Thr_kinase_AS"/>
</dbReference>
<feature type="transmembrane region" description="Helical" evidence="19">
    <location>
        <begin position="432"/>
        <end position="457"/>
    </location>
</feature>
<keyword evidence="7 19" id="KW-0812">Transmembrane</keyword>
<accession>A0A199UTB1</accession>
<dbReference type="InterPro" id="IPR001611">
    <property type="entry name" value="Leu-rich_rpt"/>
</dbReference>
<dbReference type="SMART" id="SM00220">
    <property type="entry name" value="S_TKc"/>
    <property type="match status" value="1"/>
</dbReference>
<keyword evidence="8" id="KW-0732">Signal</keyword>
<name>A0A199UTB1_ANACO</name>
<dbReference type="Pfam" id="PF07714">
    <property type="entry name" value="PK_Tyr_Ser-Thr"/>
    <property type="match status" value="1"/>
</dbReference>
<dbReference type="CDD" id="cd14066">
    <property type="entry name" value="STKc_IRAK"/>
    <property type="match status" value="1"/>
</dbReference>
<keyword evidence="13 19" id="KW-1133">Transmembrane helix</keyword>
<feature type="region of interest" description="Disordered" evidence="18">
    <location>
        <begin position="786"/>
        <end position="827"/>
    </location>
</feature>
<dbReference type="InterPro" id="IPR000719">
    <property type="entry name" value="Prot_kinase_dom"/>
</dbReference>
<keyword evidence="11 21" id="KW-0418">Kinase</keyword>
<feature type="compositionally biased region" description="Low complexity" evidence="18">
    <location>
        <begin position="791"/>
        <end position="802"/>
    </location>
</feature>
<dbReference type="GO" id="GO:0005886">
    <property type="term" value="C:plasma membrane"/>
    <property type="evidence" value="ECO:0007669"/>
    <property type="project" value="UniProtKB-SubCell"/>
</dbReference>
<evidence type="ECO:0000256" key="15">
    <source>
        <dbReference type="ARBA" id="ARBA00023170"/>
    </source>
</evidence>
<keyword evidence="12 17" id="KW-0067">ATP-binding</keyword>
<evidence type="ECO:0000256" key="11">
    <source>
        <dbReference type="ARBA" id="ARBA00022777"/>
    </source>
</evidence>
<keyword evidence="15 21" id="KW-0675">Receptor</keyword>
<dbReference type="InterPro" id="IPR017441">
    <property type="entry name" value="Protein_kinase_ATP_BS"/>
</dbReference>
<reference evidence="21 22" key="1">
    <citation type="journal article" date="2016" name="DNA Res.">
        <title>The draft genome of MD-2 pineapple using hybrid error correction of long reads.</title>
        <authorList>
            <person name="Redwan R.M."/>
            <person name="Saidin A."/>
            <person name="Kumar S.V."/>
        </authorList>
    </citation>
    <scope>NUCLEOTIDE SEQUENCE [LARGE SCALE GENOMIC DNA]</scope>
    <source>
        <strain evidence="22">cv. MD2</strain>
        <tissue evidence="21">Leaf</tissue>
    </source>
</reference>
<evidence type="ECO:0000256" key="9">
    <source>
        <dbReference type="ARBA" id="ARBA00022737"/>
    </source>
</evidence>
<dbReference type="SUPFAM" id="SSF56112">
    <property type="entry name" value="Protein kinase-like (PK-like)"/>
    <property type="match status" value="1"/>
</dbReference>
<dbReference type="Gene3D" id="3.80.10.10">
    <property type="entry name" value="Ribonuclease Inhibitor"/>
    <property type="match status" value="1"/>
</dbReference>
<evidence type="ECO:0000256" key="5">
    <source>
        <dbReference type="ARBA" id="ARBA00022614"/>
    </source>
</evidence>
<sequence length="827" mass="90927">MDPCGSKWVGLTCTNSHITMIVLSGAKLNGTLSGDIGNLPEILVSCNFVGTIPAELGNLPRLGMLSLYSNNLRGEIPATIGNLSKLVWLDITDNQISGLLPVSSGNNLNLGLDNLTFCQHFHFGKNNISGSLPAQIFNSNMRLIHLLIDSNNLTGSIPPTLGLANKLEALRLDKNRLTGSVPPNLNNLTSLSELHLSDNQLTGPLPNLTGMNQLTYLYLKNNHFNGSLNLDAGYSSQLILIDLQNNDIDDASPGDYSKQLLLSGTPYCNRGGNSKFCGSQLPPSPPPFSTPFENCPTTNCPSDQEESPTCNCSYPFAGTLLFRFYSFSNMGNWTHFTAVEVNIDKQARQLFSIDSVSVQNPRLDGNSYLDVDIRIFPADKLRFNYSEIISLSNMFSNKSFVAPDGFGPYLFIPNPYVDFTVPPSPSSKSKRLPAIIGGTVASVVVVVVIAGLVIYAIQQRKEAKKAKELSLPFGSWDRSNSSNSIPPQLRGPRMFTFDDLKKFTNNFSEDNSIGSGGYGKVYRAALPDGTLLAVKRAQKESTQGAHEFKTEIEMLSRVHHRNLVSLIGFCFEQGEQMLVYEYIPNGNLKESLTGKSGIRLDWRRRLRIALGAARGLAYLHELADPSIVHRDIKSSNILLDHHLNAKVSDFGLSRQLSGDGKGHITTQVKGTMGYLDPEYYMTQQLTEKSDVYSFGILLLEILTARKPIDRGRYIVREVRNAMDKAKDFYGLHEFLDPVLGLGTKPPGFERFVDLAMSCVEESGDRRPSMSQVAKEIETIMQMAGMDPQAGSATTSDSFSSTSRPHPYNSDTAYDYSGGVFTQKVEPK</sequence>
<proteinExistence type="predicted"/>
<keyword evidence="9" id="KW-0677">Repeat</keyword>
<dbReference type="PROSITE" id="PS50011">
    <property type="entry name" value="PROTEIN_KINASE_DOM"/>
    <property type="match status" value="1"/>
</dbReference>
<protein>
    <recommendedName>
        <fullName evidence="3">non-specific serine/threonine protein kinase</fullName>
        <ecNumber evidence="3">2.7.11.1</ecNumber>
    </recommendedName>
</protein>
<keyword evidence="5" id="KW-0433">Leucine-rich repeat</keyword>
<organism evidence="21 22">
    <name type="scientific">Ananas comosus</name>
    <name type="common">Pineapple</name>
    <name type="synonym">Ananas ananas</name>
    <dbReference type="NCBI Taxonomy" id="4615"/>
    <lineage>
        <taxon>Eukaryota</taxon>
        <taxon>Viridiplantae</taxon>
        <taxon>Streptophyta</taxon>
        <taxon>Embryophyta</taxon>
        <taxon>Tracheophyta</taxon>
        <taxon>Spermatophyta</taxon>
        <taxon>Magnoliopsida</taxon>
        <taxon>Liliopsida</taxon>
        <taxon>Poales</taxon>
        <taxon>Bromeliaceae</taxon>
        <taxon>Bromelioideae</taxon>
        <taxon>Ananas</taxon>
    </lineage>
</organism>
<evidence type="ECO:0000256" key="10">
    <source>
        <dbReference type="ARBA" id="ARBA00022741"/>
    </source>
</evidence>
<evidence type="ECO:0000256" key="19">
    <source>
        <dbReference type="SAM" id="Phobius"/>
    </source>
</evidence>
<evidence type="ECO:0000256" key="7">
    <source>
        <dbReference type="ARBA" id="ARBA00022692"/>
    </source>
</evidence>
<keyword evidence="4" id="KW-0723">Serine/threonine-protein kinase</keyword>
<evidence type="ECO:0000313" key="21">
    <source>
        <dbReference type="EMBL" id="OAY67875.1"/>
    </source>
</evidence>
<keyword evidence="10 17" id="KW-0547">Nucleotide-binding</keyword>
<dbReference type="PROSITE" id="PS00107">
    <property type="entry name" value="PROTEIN_KINASE_ATP"/>
    <property type="match status" value="1"/>
</dbReference>
<evidence type="ECO:0000256" key="1">
    <source>
        <dbReference type="ARBA" id="ARBA00004162"/>
    </source>
</evidence>
<dbReference type="InterPro" id="IPR011009">
    <property type="entry name" value="Kinase-like_dom_sf"/>
</dbReference>
<evidence type="ECO:0000256" key="16">
    <source>
        <dbReference type="ARBA" id="ARBA00023180"/>
    </source>
</evidence>
<evidence type="ECO:0000256" key="17">
    <source>
        <dbReference type="PROSITE-ProRule" id="PRU10141"/>
    </source>
</evidence>
<dbReference type="FunFam" id="1.10.510.10:FF:000453">
    <property type="entry name" value="LRR receptor-like serine/threonine-protein kinase HSL2"/>
    <property type="match status" value="1"/>
</dbReference>
<evidence type="ECO:0000256" key="13">
    <source>
        <dbReference type="ARBA" id="ARBA00022989"/>
    </source>
</evidence>
<dbReference type="FunFam" id="3.30.200.20:FF:000328">
    <property type="entry name" value="Leucine-rich repeat protein kinase family protein"/>
    <property type="match status" value="1"/>
</dbReference>
<evidence type="ECO:0000256" key="18">
    <source>
        <dbReference type="SAM" id="MobiDB-lite"/>
    </source>
</evidence>
<evidence type="ECO:0000256" key="3">
    <source>
        <dbReference type="ARBA" id="ARBA00012513"/>
    </source>
</evidence>
<dbReference type="Gene3D" id="1.10.510.10">
    <property type="entry name" value="Transferase(Phosphotransferase) domain 1"/>
    <property type="match status" value="1"/>
</dbReference>